<protein>
    <submittedName>
        <fullName evidence="1">Uncharacterized protein</fullName>
    </submittedName>
</protein>
<evidence type="ECO:0000313" key="1">
    <source>
        <dbReference type="EMBL" id="CAI3981098.1"/>
    </source>
</evidence>
<dbReference type="EMBL" id="CAMXCT020000610">
    <property type="protein sequence ID" value="CAL1134473.1"/>
    <property type="molecule type" value="Genomic_DNA"/>
</dbReference>
<dbReference type="AlphaFoldDB" id="A0A9P1BZ66"/>
<evidence type="ECO:0000313" key="3">
    <source>
        <dbReference type="Proteomes" id="UP001152797"/>
    </source>
</evidence>
<name>A0A9P1BZ66_9DINO</name>
<comment type="caution">
    <text evidence="1">The sequence shown here is derived from an EMBL/GenBank/DDBJ whole genome shotgun (WGS) entry which is preliminary data.</text>
</comment>
<dbReference type="EMBL" id="CAMXCT030000610">
    <property type="protein sequence ID" value="CAL4768410.1"/>
    <property type="molecule type" value="Genomic_DNA"/>
</dbReference>
<evidence type="ECO:0000313" key="2">
    <source>
        <dbReference type="EMBL" id="CAL1134473.1"/>
    </source>
</evidence>
<organism evidence="1">
    <name type="scientific">Cladocopium goreaui</name>
    <dbReference type="NCBI Taxonomy" id="2562237"/>
    <lineage>
        <taxon>Eukaryota</taxon>
        <taxon>Sar</taxon>
        <taxon>Alveolata</taxon>
        <taxon>Dinophyceae</taxon>
        <taxon>Suessiales</taxon>
        <taxon>Symbiodiniaceae</taxon>
        <taxon>Cladocopium</taxon>
    </lineage>
</organism>
<reference evidence="1" key="1">
    <citation type="submission" date="2022-10" db="EMBL/GenBank/DDBJ databases">
        <authorList>
            <person name="Chen Y."/>
            <person name="Dougan E. K."/>
            <person name="Chan C."/>
            <person name="Rhodes N."/>
            <person name="Thang M."/>
        </authorList>
    </citation>
    <scope>NUCLEOTIDE SEQUENCE</scope>
</reference>
<keyword evidence="3" id="KW-1185">Reference proteome</keyword>
<dbReference type="Proteomes" id="UP001152797">
    <property type="component" value="Unassembled WGS sequence"/>
</dbReference>
<dbReference type="EMBL" id="CAMXCT010000610">
    <property type="protein sequence ID" value="CAI3981098.1"/>
    <property type="molecule type" value="Genomic_DNA"/>
</dbReference>
<accession>A0A9P1BZ66</accession>
<reference evidence="2" key="2">
    <citation type="submission" date="2024-04" db="EMBL/GenBank/DDBJ databases">
        <authorList>
            <person name="Chen Y."/>
            <person name="Shah S."/>
            <person name="Dougan E. K."/>
            <person name="Thang M."/>
            <person name="Chan C."/>
        </authorList>
    </citation>
    <scope>NUCLEOTIDE SEQUENCE [LARGE SCALE GENOMIC DNA]</scope>
</reference>
<gene>
    <name evidence="1" type="ORF">C1SCF055_LOCUS8920</name>
</gene>
<proteinExistence type="predicted"/>
<sequence length="65" mass="6806">MLGVQIVTDGPEGKALPAPPLERQGQLMKGLVAGDHSLCSFLSAKLMRQLGAEVMPCLVDECLAA</sequence>